<accession>A0A1G7HJH9</accession>
<dbReference type="AlphaFoldDB" id="A0A1G7HJH9"/>
<dbReference type="Proteomes" id="UP000182427">
    <property type="component" value="Chromosome I"/>
</dbReference>
<reference evidence="2" key="1">
    <citation type="submission" date="2016-10" db="EMBL/GenBank/DDBJ databases">
        <authorList>
            <person name="Varghese N."/>
            <person name="Submissions S."/>
        </authorList>
    </citation>
    <scope>NUCLEOTIDE SEQUENCE [LARGE SCALE GENOMIC DNA]</scope>
    <source>
        <strain evidence="2">GAS232</strain>
    </source>
</reference>
<sequence>MNTTQSGNSLAVVPKVISPTVHGVIDYCHAAFFFTVGGLSARARNKGAARAAFATGGFILVQSC</sequence>
<organism evidence="1 2">
    <name type="scientific">Terriglobus roseus</name>
    <dbReference type="NCBI Taxonomy" id="392734"/>
    <lineage>
        <taxon>Bacteria</taxon>
        <taxon>Pseudomonadati</taxon>
        <taxon>Acidobacteriota</taxon>
        <taxon>Terriglobia</taxon>
        <taxon>Terriglobales</taxon>
        <taxon>Acidobacteriaceae</taxon>
        <taxon>Terriglobus</taxon>
    </lineage>
</organism>
<dbReference type="EMBL" id="LT629690">
    <property type="protein sequence ID" value="SDF00538.1"/>
    <property type="molecule type" value="Genomic_DNA"/>
</dbReference>
<name>A0A1G7HJH9_9BACT</name>
<gene>
    <name evidence="1" type="ORF">SAMN05444167_1099</name>
</gene>
<keyword evidence="2" id="KW-1185">Reference proteome</keyword>
<evidence type="ECO:0000313" key="2">
    <source>
        <dbReference type="Proteomes" id="UP000182427"/>
    </source>
</evidence>
<proteinExistence type="predicted"/>
<evidence type="ECO:0000313" key="1">
    <source>
        <dbReference type="EMBL" id="SDF00538.1"/>
    </source>
</evidence>
<protein>
    <submittedName>
        <fullName evidence="1">Uncharacterized protein</fullName>
    </submittedName>
</protein>